<reference evidence="5 6" key="1">
    <citation type="journal article" date="2023" name="BMC Biol.">
        <title>The compact genome of the sponge Oopsacas minuta (Hexactinellida) is lacking key metazoan core genes.</title>
        <authorList>
            <person name="Santini S."/>
            <person name="Schenkelaars Q."/>
            <person name="Jourda C."/>
            <person name="Duchesne M."/>
            <person name="Belahbib H."/>
            <person name="Rocher C."/>
            <person name="Selva M."/>
            <person name="Riesgo A."/>
            <person name="Vervoort M."/>
            <person name="Leys S.P."/>
            <person name="Kodjabachian L."/>
            <person name="Le Bivic A."/>
            <person name="Borchiellini C."/>
            <person name="Claverie J.M."/>
            <person name="Renard E."/>
        </authorList>
    </citation>
    <scope>NUCLEOTIDE SEQUENCE [LARGE SCALE GENOMIC DNA]</scope>
    <source>
        <strain evidence="5">SPO-2</strain>
    </source>
</reference>
<evidence type="ECO:0000256" key="3">
    <source>
        <dbReference type="ARBA" id="ARBA00022837"/>
    </source>
</evidence>
<accession>A0AAV7KKN4</accession>
<evidence type="ECO:0000256" key="2">
    <source>
        <dbReference type="ARBA" id="ARBA00022737"/>
    </source>
</evidence>
<dbReference type="InterPro" id="IPR011992">
    <property type="entry name" value="EF-hand-dom_pair"/>
</dbReference>
<dbReference type="PROSITE" id="PS00018">
    <property type="entry name" value="EF_HAND_1"/>
    <property type="match status" value="3"/>
</dbReference>
<evidence type="ECO:0000313" key="6">
    <source>
        <dbReference type="Proteomes" id="UP001165289"/>
    </source>
</evidence>
<feature type="domain" description="EF-hand" evidence="4">
    <location>
        <begin position="8"/>
        <end position="43"/>
    </location>
</feature>
<dbReference type="AlphaFoldDB" id="A0AAV7KKN4"/>
<dbReference type="Gene3D" id="1.10.238.10">
    <property type="entry name" value="EF-hand"/>
    <property type="match status" value="2"/>
</dbReference>
<keyword evidence="6" id="KW-1185">Reference proteome</keyword>
<keyword evidence="3" id="KW-0106">Calcium</keyword>
<organism evidence="5 6">
    <name type="scientific">Oopsacas minuta</name>
    <dbReference type="NCBI Taxonomy" id="111878"/>
    <lineage>
        <taxon>Eukaryota</taxon>
        <taxon>Metazoa</taxon>
        <taxon>Porifera</taxon>
        <taxon>Hexactinellida</taxon>
        <taxon>Hexasterophora</taxon>
        <taxon>Lyssacinosida</taxon>
        <taxon>Leucopsacidae</taxon>
        <taxon>Oopsacas</taxon>
    </lineage>
</organism>
<dbReference type="CDD" id="cd00051">
    <property type="entry name" value="EFh"/>
    <property type="match status" value="2"/>
</dbReference>
<keyword evidence="1" id="KW-0479">Metal-binding</keyword>
<dbReference type="GO" id="GO:0005737">
    <property type="term" value="C:cytoplasm"/>
    <property type="evidence" value="ECO:0007669"/>
    <property type="project" value="UniProtKB-ARBA"/>
</dbReference>
<evidence type="ECO:0000313" key="5">
    <source>
        <dbReference type="EMBL" id="KAI6660909.1"/>
    </source>
</evidence>
<dbReference type="InterPro" id="IPR018247">
    <property type="entry name" value="EF_Hand_1_Ca_BS"/>
</dbReference>
<dbReference type="PROSITE" id="PS50222">
    <property type="entry name" value="EF_HAND_2"/>
    <property type="match status" value="4"/>
</dbReference>
<dbReference type="FunFam" id="1.10.238.10:FF:000034">
    <property type="entry name" value="Calmodulin"/>
    <property type="match status" value="1"/>
</dbReference>
<feature type="domain" description="EF-hand" evidence="4">
    <location>
        <begin position="117"/>
        <end position="149"/>
    </location>
</feature>
<protein>
    <submittedName>
        <fullName evidence="5">Calmodulin-like</fullName>
    </submittedName>
</protein>
<dbReference type="SUPFAM" id="SSF47473">
    <property type="entry name" value="EF-hand"/>
    <property type="match status" value="1"/>
</dbReference>
<feature type="domain" description="EF-hand" evidence="4">
    <location>
        <begin position="81"/>
        <end position="116"/>
    </location>
</feature>
<dbReference type="PANTHER" id="PTHR23048">
    <property type="entry name" value="MYOSIN LIGHT CHAIN 1, 3"/>
    <property type="match status" value="1"/>
</dbReference>
<comment type="caution">
    <text evidence="5">The sequence shown here is derived from an EMBL/GenBank/DDBJ whole genome shotgun (WGS) entry which is preliminary data.</text>
</comment>
<name>A0AAV7KKN4_9METZ</name>
<dbReference type="GO" id="GO:0016460">
    <property type="term" value="C:myosin II complex"/>
    <property type="evidence" value="ECO:0007669"/>
    <property type="project" value="TreeGrafter"/>
</dbReference>
<feature type="domain" description="EF-hand" evidence="4">
    <location>
        <begin position="44"/>
        <end position="79"/>
    </location>
</feature>
<dbReference type="EMBL" id="JAKMXF010000022">
    <property type="protein sequence ID" value="KAI6660909.1"/>
    <property type="molecule type" value="Genomic_DNA"/>
</dbReference>
<gene>
    <name evidence="5" type="ORF">LOD99_13633</name>
</gene>
<dbReference type="FunFam" id="1.10.238.10:FF:000251">
    <property type="entry name" value="Calmodulin-related protein 97A"/>
    <property type="match status" value="1"/>
</dbReference>
<keyword evidence="2" id="KW-0677">Repeat</keyword>
<dbReference type="PANTHER" id="PTHR23048:SF0">
    <property type="entry name" value="CALMODULIN LIKE 3"/>
    <property type="match status" value="1"/>
</dbReference>
<evidence type="ECO:0000259" key="4">
    <source>
        <dbReference type="PROSITE" id="PS50222"/>
    </source>
</evidence>
<dbReference type="SMART" id="SM00054">
    <property type="entry name" value="EFh"/>
    <property type="match status" value="4"/>
</dbReference>
<proteinExistence type="predicted"/>
<dbReference type="GO" id="GO:0005509">
    <property type="term" value="F:calcium ion binding"/>
    <property type="evidence" value="ECO:0007669"/>
    <property type="project" value="InterPro"/>
</dbReference>
<evidence type="ECO:0000256" key="1">
    <source>
        <dbReference type="ARBA" id="ARBA00022723"/>
    </source>
</evidence>
<sequence length="149" mass="17151">MVESLKEAQIVELKEAFRLFDMNEDGYISSDELVKVMRRLGHHPTESEVEEMIGDVDLDGNEVIDFAEFVSMMARKMNEVELEKEIRSSFQLFDRDQDGFISAEDLQRVMTAIGIDTNAEQATDMIREADIDGNQLINYEEFVKIMTSK</sequence>
<dbReference type="InterPro" id="IPR050230">
    <property type="entry name" value="CALM/Myosin/TropC-like"/>
</dbReference>
<dbReference type="Proteomes" id="UP001165289">
    <property type="component" value="Unassembled WGS sequence"/>
</dbReference>
<dbReference type="Pfam" id="PF13499">
    <property type="entry name" value="EF-hand_7"/>
    <property type="match status" value="2"/>
</dbReference>
<dbReference type="InterPro" id="IPR002048">
    <property type="entry name" value="EF_hand_dom"/>
</dbReference>